<dbReference type="RefSeq" id="WP_014187915.1">
    <property type="nucleotide sequence ID" value="NC_016585.1"/>
</dbReference>
<dbReference type="Proteomes" id="UP000005667">
    <property type="component" value="Plasmid AZO_p1"/>
</dbReference>
<proteinExistence type="predicted"/>
<keyword evidence="1" id="KW-0175">Coiled coil</keyword>
<gene>
    <name evidence="2" type="ordered locus">AZOLI_p10140</name>
</gene>
<reference evidence="3" key="1">
    <citation type="journal article" date="2011" name="PLoS Genet.">
        <title>Azospirillum genomes reveal transition of bacteria from aquatic to terrestrial environments.</title>
        <authorList>
            <person name="Wisniewski-Dye F."/>
            <person name="Borziak K."/>
            <person name="Khalsa-Moyers G."/>
            <person name="Alexandre G."/>
            <person name="Sukharnikov L.O."/>
            <person name="Wuichet K."/>
            <person name="Hurst G.B."/>
            <person name="McDonald W.H."/>
            <person name="Robertson J.S."/>
            <person name="Barbe V."/>
            <person name="Calteau A."/>
            <person name="Rouy Z."/>
            <person name="Mangenot S."/>
            <person name="Prigent-Combaret C."/>
            <person name="Normand P."/>
            <person name="Boyer M."/>
            <person name="Siguier P."/>
            <person name="Dessaux Y."/>
            <person name="Elmerich C."/>
            <person name="Condemine G."/>
            <person name="Krishnen G."/>
            <person name="Kennedy I."/>
            <person name="Paterson A.H."/>
            <person name="Gonzalez V."/>
            <person name="Mavingui P."/>
            <person name="Zhulin I.B."/>
        </authorList>
    </citation>
    <scope>NUCLEOTIDE SEQUENCE [LARGE SCALE GENOMIC DNA]</scope>
    <source>
        <strain evidence="3">4B</strain>
    </source>
</reference>
<keyword evidence="2" id="KW-0614">Plasmid</keyword>
<protein>
    <submittedName>
        <fullName evidence="2">Uncharacterized protein</fullName>
    </submittedName>
</protein>
<dbReference type="KEGG" id="ali:AZOLI_p10140"/>
<sequence>MARIRTGYERVPLDVPDDLMQRVRQRRGRGTDAGTMLRLLEQALDLEEERAEIASMRQEMRAMMETIRAATDAIASTTDDLRDGVLTLLDRRVPPTRR</sequence>
<geneLocation type="plasmid" evidence="2 3">
    <name>AZO_p1</name>
</geneLocation>
<feature type="coiled-coil region" evidence="1">
    <location>
        <begin position="37"/>
        <end position="73"/>
    </location>
</feature>
<keyword evidence="3" id="KW-1185">Reference proteome</keyword>
<evidence type="ECO:0000313" key="2">
    <source>
        <dbReference type="EMBL" id="CBS88447.1"/>
    </source>
</evidence>
<dbReference type="EMBL" id="FQ311869">
    <property type="protein sequence ID" value="CBS88447.1"/>
    <property type="molecule type" value="Genomic_DNA"/>
</dbReference>
<evidence type="ECO:0000256" key="1">
    <source>
        <dbReference type="SAM" id="Coils"/>
    </source>
</evidence>
<dbReference type="HOGENOM" id="CLU_2327835_0_0_5"/>
<name>G7ZB57_AZOL4</name>
<organism evidence="2 3">
    <name type="scientific">Azospirillum lipoferum (strain 4B)</name>
    <dbReference type="NCBI Taxonomy" id="862719"/>
    <lineage>
        <taxon>Bacteria</taxon>
        <taxon>Pseudomonadati</taxon>
        <taxon>Pseudomonadota</taxon>
        <taxon>Alphaproteobacteria</taxon>
        <taxon>Rhodospirillales</taxon>
        <taxon>Azospirillaceae</taxon>
        <taxon>Azospirillum</taxon>
    </lineage>
</organism>
<accession>G7ZB57</accession>
<dbReference type="AlphaFoldDB" id="G7ZB57"/>
<evidence type="ECO:0000313" key="3">
    <source>
        <dbReference type="Proteomes" id="UP000005667"/>
    </source>
</evidence>